<name>A0A934VAM0_9BACT</name>
<dbReference type="Proteomes" id="UP000600139">
    <property type="component" value="Unassembled WGS sequence"/>
</dbReference>
<comment type="caution">
    <text evidence="1">The sequence shown here is derived from an EMBL/GenBank/DDBJ whole genome shotgun (WGS) entry which is preliminary data.</text>
</comment>
<protein>
    <submittedName>
        <fullName evidence="1">Uncharacterized protein</fullName>
    </submittedName>
</protein>
<accession>A0A934VAM0</accession>
<sequence length="131" mass="14886">MGVSKKNRRKIIVEQREFYWYVCEDVDDFPEAATGDLRVVNILSEDKTFIVRYHIGQSVPELRHVTIIGHEFGGGMEPGSWRRFLCPDWCPGLIVNPAVVRRIIEWCLDPVSRIAVDYAGRPVESQGGDPG</sequence>
<keyword evidence="2" id="KW-1185">Reference proteome</keyword>
<dbReference type="RefSeq" id="WP_200351280.1">
    <property type="nucleotide sequence ID" value="NZ_BAABHZ010000006.1"/>
</dbReference>
<evidence type="ECO:0000313" key="2">
    <source>
        <dbReference type="Proteomes" id="UP000600139"/>
    </source>
</evidence>
<gene>
    <name evidence="1" type="ORF">JIN84_11995</name>
</gene>
<dbReference type="AlphaFoldDB" id="A0A934VAM0"/>
<organism evidence="1 2">
    <name type="scientific">Luteolibacter yonseiensis</name>
    <dbReference type="NCBI Taxonomy" id="1144680"/>
    <lineage>
        <taxon>Bacteria</taxon>
        <taxon>Pseudomonadati</taxon>
        <taxon>Verrucomicrobiota</taxon>
        <taxon>Verrucomicrobiia</taxon>
        <taxon>Verrucomicrobiales</taxon>
        <taxon>Verrucomicrobiaceae</taxon>
        <taxon>Luteolibacter</taxon>
    </lineage>
</organism>
<evidence type="ECO:0000313" key="1">
    <source>
        <dbReference type="EMBL" id="MBK1816338.1"/>
    </source>
</evidence>
<dbReference type="EMBL" id="JAENIK010000011">
    <property type="protein sequence ID" value="MBK1816338.1"/>
    <property type="molecule type" value="Genomic_DNA"/>
</dbReference>
<proteinExistence type="predicted"/>
<reference evidence="1" key="1">
    <citation type="submission" date="2021-01" db="EMBL/GenBank/DDBJ databases">
        <title>Modified the classification status of verrucomicrobia.</title>
        <authorList>
            <person name="Feng X."/>
        </authorList>
    </citation>
    <scope>NUCLEOTIDE SEQUENCE</scope>
    <source>
        <strain evidence="1">JCM 18052</strain>
    </source>
</reference>